<keyword evidence="3" id="KW-0326">Glycosidase</keyword>
<sequence>MAEVVWHLLTGAVVSWVGLNYGLAQIAQNTVQAAEKGLASSIAEVAPAVTPLSPAPSLTKPIDEPLSESWAAYRSRFIQADGRVIDRESQDRTVSEGQAYAMLRAVLADDRTTFALTLNWAEANLQRRPPLVKPAPDPAPEAAPQSTSQPPSTPDAPLDSLWAWHWGQREAGDWGILDSNFASDADLDAATALILASRRWHRPDYLELARTKLKDLWDYSTVTASGRRPKRYFLPGPIDSFQPAPDQIYLNPSYLAPAAFRLFAQVDPGRDWKSLVDSSYQVLEDSSQLSMVKLPSDWVVLDLKTGRYSAPATDSTLRSTYSFDAFRVWWRLAMDVVWFDEPRAKAYLAEHLPYLQKLWRDGRRIPARINLRGAATASYEATSQYAMLYSALAITDPAMAAEILEQKLLPAYQDGIWDNDRAYYTQNLVWLGLYWADEHLDQHLADEHQIRGH</sequence>
<evidence type="ECO:0000256" key="2">
    <source>
        <dbReference type="ARBA" id="ARBA00022801"/>
    </source>
</evidence>
<evidence type="ECO:0000256" key="4">
    <source>
        <dbReference type="SAM" id="MobiDB-lite"/>
    </source>
</evidence>
<evidence type="ECO:0000256" key="1">
    <source>
        <dbReference type="ARBA" id="ARBA00009209"/>
    </source>
</evidence>
<comment type="caution">
    <text evidence="5">The sequence shown here is derived from an EMBL/GenBank/DDBJ whole genome shotgun (WGS) entry which is preliminary data.</text>
</comment>
<evidence type="ECO:0000256" key="3">
    <source>
        <dbReference type="ARBA" id="ARBA00023295"/>
    </source>
</evidence>
<dbReference type="Gene3D" id="1.50.10.10">
    <property type="match status" value="1"/>
</dbReference>
<dbReference type="GO" id="GO:0005975">
    <property type="term" value="P:carbohydrate metabolic process"/>
    <property type="evidence" value="ECO:0007669"/>
    <property type="project" value="InterPro"/>
</dbReference>
<organism evidence="5 6">
    <name type="scientific">Pegethrix bostrychoides GSE-TBD4-15B</name>
    <dbReference type="NCBI Taxonomy" id="2839662"/>
    <lineage>
        <taxon>Bacteria</taxon>
        <taxon>Bacillati</taxon>
        <taxon>Cyanobacteriota</taxon>
        <taxon>Cyanophyceae</taxon>
        <taxon>Oculatellales</taxon>
        <taxon>Oculatellaceae</taxon>
        <taxon>Pegethrix</taxon>
    </lineage>
</organism>
<name>A0A951U5I6_9CYAN</name>
<dbReference type="EMBL" id="JAHHHV010000068">
    <property type="protein sequence ID" value="MBW4466516.1"/>
    <property type="molecule type" value="Genomic_DNA"/>
</dbReference>
<proteinExistence type="inferred from homology"/>
<feature type="region of interest" description="Disordered" evidence="4">
    <location>
        <begin position="128"/>
        <end position="155"/>
    </location>
</feature>
<accession>A0A951U5I6</accession>
<dbReference type="InterPro" id="IPR012341">
    <property type="entry name" value="6hp_glycosidase-like_sf"/>
</dbReference>
<dbReference type="InterPro" id="IPR008928">
    <property type="entry name" value="6-hairpin_glycosidase_sf"/>
</dbReference>
<reference evidence="5" key="1">
    <citation type="submission" date="2021-05" db="EMBL/GenBank/DDBJ databases">
        <authorList>
            <person name="Pietrasiak N."/>
            <person name="Ward R."/>
            <person name="Stajich J.E."/>
            <person name="Kurbessoian T."/>
        </authorList>
    </citation>
    <scope>NUCLEOTIDE SEQUENCE</scope>
    <source>
        <strain evidence="5">GSE-TBD4-15B</strain>
    </source>
</reference>
<evidence type="ECO:0000313" key="6">
    <source>
        <dbReference type="Proteomes" id="UP000707356"/>
    </source>
</evidence>
<reference evidence="5" key="2">
    <citation type="journal article" date="2022" name="Microbiol. Resour. Announc.">
        <title>Metagenome Sequencing to Explore Phylogenomics of Terrestrial Cyanobacteria.</title>
        <authorList>
            <person name="Ward R.D."/>
            <person name="Stajich J.E."/>
            <person name="Johansen J.R."/>
            <person name="Huntemann M."/>
            <person name="Clum A."/>
            <person name="Foster B."/>
            <person name="Foster B."/>
            <person name="Roux S."/>
            <person name="Palaniappan K."/>
            <person name="Varghese N."/>
            <person name="Mukherjee S."/>
            <person name="Reddy T.B.K."/>
            <person name="Daum C."/>
            <person name="Copeland A."/>
            <person name="Chen I.A."/>
            <person name="Ivanova N.N."/>
            <person name="Kyrpides N.C."/>
            <person name="Shapiro N."/>
            <person name="Eloe-Fadrosh E.A."/>
            <person name="Pietrasiak N."/>
        </authorList>
    </citation>
    <scope>NUCLEOTIDE SEQUENCE</scope>
    <source>
        <strain evidence="5">GSE-TBD4-15B</strain>
    </source>
</reference>
<feature type="compositionally biased region" description="Pro residues" evidence="4">
    <location>
        <begin position="131"/>
        <end position="141"/>
    </location>
</feature>
<dbReference type="SUPFAM" id="SSF48208">
    <property type="entry name" value="Six-hairpin glycosidases"/>
    <property type="match status" value="1"/>
</dbReference>
<dbReference type="Pfam" id="PF01270">
    <property type="entry name" value="Glyco_hydro_8"/>
    <property type="match status" value="2"/>
</dbReference>
<evidence type="ECO:0000313" key="5">
    <source>
        <dbReference type="EMBL" id="MBW4466516.1"/>
    </source>
</evidence>
<keyword evidence="2 5" id="KW-0378">Hydrolase</keyword>
<dbReference type="InterPro" id="IPR002037">
    <property type="entry name" value="Glyco_hydro_8"/>
</dbReference>
<comment type="similarity">
    <text evidence="1">Belongs to the glycosyl hydrolase 8 (cellulase D) family.</text>
</comment>
<dbReference type="AlphaFoldDB" id="A0A951U5I6"/>
<dbReference type="GO" id="GO:0004553">
    <property type="term" value="F:hydrolase activity, hydrolyzing O-glycosyl compounds"/>
    <property type="evidence" value="ECO:0007669"/>
    <property type="project" value="InterPro"/>
</dbReference>
<gene>
    <name evidence="5" type="ORF">KME07_13915</name>
</gene>
<dbReference type="Proteomes" id="UP000707356">
    <property type="component" value="Unassembled WGS sequence"/>
</dbReference>
<protein>
    <submittedName>
        <fullName evidence="5">Glycosyl hydrolase</fullName>
    </submittedName>
</protein>